<proteinExistence type="predicted"/>
<gene>
    <name evidence="3" type="ORF">JAO82_12690</name>
</gene>
<feature type="domain" description="Transposase-like Mu C-terminal" evidence="2">
    <location>
        <begin position="51"/>
        <end position="110"/>
    </location>
</feature>
<evidence type="ECO:0000259" key="2">
    <source>
        <dbReference type="Pfam" id="PF09299"/>
    </source>
</evidence>
<evidence type="ECO:0000313" key="3">
    <source>
        <dbReference type="EMBL" id="MBI6630737.1"/>
    </source>
</evidence>
<reference evidence="3" key="1">
    <citation type="submission" date="2020-12" db="EMBL/GenBank/DDBJ databases">
        <title>Pontibaca salina gen. nov., sp. nov., isolated from marine sediment.</title>
        <authorList>
            <person name="Bo J."/>
            <person name="Wang S."/>
            <person name="Song X."/>
            <person name="Du Z."/>
        </authorList>
    </citation>
    <scope>NUCLEOTIDE SEQUENCE</scope>
    <source>
        <strain evidence="3">S1109L</strain>
    </source>
</reference>
<accession>A0A934HS30</accession>
<dbReference type="InterPro" id="IPR015378">
    <property type="entry name" value="Transposase-like_Mu_C"/>
</dbReference>
<dbReference type="RefSeq" id="WP_198686757.1">
    <property type="nucleotide sequence ID" value="NZ_JAEIJD010000012.1"/>
</dbReference>
<feature type="compositionally biased region" description="Basic residues" evidence="1">
    <location>
        <begin position="166"/>
        <end position="175"/>
    </location>
</feature>
<evidence type="ECO:0000313" key="4">
    <source>
        <dbReference type="Proteomes" id="UP000613255"/>
    </source>
</evidence>
<comment type="caution">
    <text evidence="3">The sequence shown here is derived from an EMBL/GenBank/DDBJ whole genome shotgun (WGS) entry which is preliminary data.</text>
</comment>
<keyword evidence="4" id="KW-1185">Reference proteome</keyword>
<dbReference type="EMBL" id="JAEIJD010000012">
    <property type="protein sequence ID" value="MBI6630737.1"/>
    <property type="molecule type" value="Genomic_DNA"/>
</dbReference>
<feature type="compositionally biased region" description="Polar residues" evidence="1">
    <location>
        <begin position="192"/>
        <end position="211"/>
    </location>
</feature>
<feature type="compositionally biased region" description="Basic and acidic residues" evidence="1">
    <location>
        <begin position="176"/>
        <end position="191"/>
    </location>
</feature>
<protein>
    <submittedName>
        <fullName evidence="3">Mu transposase C-terminal domain-containing protein</fullName>
    </submittedName>
</protein>
<feature type="region of interest" description="Disordered" evidence="1">
    <location>
        <begin position="160"/>
        <end position="229"/>
    </location>
</feature>
<dbReference type="AlphaFoldDB" id="A0A934HS30"/>
<name>A0A934HS30_9RHOB</name>
<dbReference type="Proteomes" id="UP000613255">
    <property type="component" value="Unassembled WGS sequence"/>
</dbReference>
<organism evidence="3 4">
    <name type="scientific">Pontibaca salina</name>
    <dbReference type="NCBI Taxonomy" id="2795731"/>
    <lineage>
        <taxon>Bacteria</taxon>
        <taxon>Pseudomonadati</taxon>
        <taxon>Pseudomonadota</taxon>
        <taxon>Alphaproteobacteria</taxon>
        <taxon>Rhodobacterales</taxon>
        <taxon>Roseobacteraceae</taxon>
        <taxon>Pontibaca</taxon>
    </lineage>
</organism>
<dbReference type="Pfam" id="PF09299">
    <property type="entry name" value="Mu-transpos_C"/>
    <property type="match status" value="1"/>
</dbReference>
<evidence type="ECO:0000256" key="1">
    <source>
        <dbReference type="SAM" id="MobiDB-lite"/>
    </source>
</evidence>
<sequence length="229" mass="26232">MKWIYDVYALKIRRILHSPLRQAESPSDSWRRLEAEMLLPPAPADIRSIFMVEKTVRRLHRYGVEVCGVHFHSDQLRDLISRIGTTASVEVRYDPADAREIAVLDPDTGKHFSVAAKAEGFLAVSFEEAKNLRRASDEAKAKDRKARSLAAQMAAEAQILAESRKPAKRASSLKRARSEERERQRRREILDRTNQTPRSHISDVQTANQPTRKLAVRRGTRLPELEQME</sequence>